<proteinExistence type="predicted"/>
<accession>A0A1R2CUN9</accession>
<reference evidence="2 3" key="1">
    <citation type="submission" date="2016-11" db="EMBL/GenBank/DDBJ databases">
        <title>The macronuclear genome of Stentor coeruleus: a giant cell with tiny introns.</title>
        <authorList>
            <person name="Slabodnick M."/>
            <person name="Ruby J.G."/>
            <person name="Reiff S.B."/>
            <person name="Swart E.C."/>
            <person name="Gosai S."/>
            <person name="Prabakaran S."/>
            <person name="Witkowska E."/>
            <person name="Larue G.E."/>
            <person name="Fisher S."/>
            <person name="Freeman R.M."/>
            <person name="Gunawardena J."/>
            <person name="Chu W."/>
            <person name="Stover N.A."/>
            <person name="Gregory B.D."/>
            <person name="Nowacki M."/>
            <person name="Derisi J."/>
            <person name="Roy S.W."/>
            <person name="Marshall W.F."/>
            <person name="Sood P."/>
        </authorList>
    </citation>
    <scope>NUCLEOTIDE SEQUENCE [LARGE SCALE GENOMIC DNA]</scope>
    <source>
        <strain evidence="2">WM001</strain>
    </source>
</reference>
<evidence type="ECO:0000313" key="2">
    <source>
        <dbReference type="EMBL" id="OMJ92714.1"/>
    </source>
</evidence>
<feature type="coiled-coil region" evidence="1">
    <location>
        <begin position="24"/>
        <end position="51"/>
    </location>
</feature>
<evidence type="ECO:0000256" key="1">
    <source>
        <dbReference type="SAM" id="Coils"/>
    </source>
</evidence>
<dbReference type="AlphaFoldDB" id="A0A1R2CUN9"/>
<keyword evidence="1" id="KW-0175">Coiled coil</keyword>
<gene>
    <name evidence="2" type="ORF">SteCoe_4458</name>
</gene>
<keyword evidence="3" id="KW-1185">Reference proteome</keyword>
<sequence>MDMKRKEEILKEIDKEENLCNEIYEGILKNRIKYEEEIRLLQQEKLSLSLENMKSQTLSRPSIKTVERGVSPIRIVTNKENIQISKCSIASNSPRNQMPLKKSYKGHNETRIPLQHLQVDYNFDGLSSRKNPLDSLRSTSGHDDFMINFDSLQYSKDLSSL</sequence>
<comment type="caution">
    <text evidence="2">The sequence shown here is derived from an EMBL/GenBank/DDBJ whole genome shotgun (WGS) entry which is preliminary data.</text>
</comment>
<organism evidence="2 3">
    <name type="scientific">Stentor coeruleus</name>
    <dbReference type="NCBI Taxonomy" id="5963"/>
    <lineage>
        <taxon>Eukaryota</taxon>
        <taxon>Sar</taxon>
        <taxon>Alveolata</taxon>
        <taxon>Ciliophora</taxon>
        <taxon>Postciliodesmatophora</taxon>
        <taxon>Heterotrichea</taxon>
        <taxon>Heterotrichida</taxon>
        <taxon>Stentoridae</taxon>
        <taxon>Stentor</taxon>
    </lineage>
</organism>
<dbReference type="EMBL" id="MPUH01000056">
    <property type="protein sequence ID" value="OMJ92714.1"/>
    <property type="molecule type" value="Genomic_DNA"/>
</dbReference>
<dbReference type="Proteomes" id="UP000187209">
    <property type="component" value="Unassembled WGS sequence"/>
</dbReference>
<name>A0A1R2CUN9_9CILI</name>
<protein>
    <submittedName>
        <fullName evidence="2">Uncharacterized protein</fullName>
    </submittedName>
</protein>
<evidence type="ECO:0000313" key="3">
    <source>
        <dbReference type="Proteomes" id="UP000187209"/>
    </source>
</evidence>